<evidence type="ECO:0000313" key="1">
    <source>
        <dbReference type="EMBL" id="KAG8483124.1"/>
    </source>
</evidence>
<dbReference type="OrthoDB" id="10389363at2759"/>
<proteinExistence type="predicted"/>
<evidence type="ECO:0000313" key="2">
    <source>
        <dbReference type="Proteomes" id="UP000701853"/>
    </source>
</evidence>
<protein>
    <submittedName>
        <fullName evidence="1">Uncharacterized protein</fullName>
    </submittedName>
</protein>
<dbReference type="EMBL" id="JAHUZN010000009">
    <property type="protein sequence ID" value="KAG8483124.1"/>
    <property type="molecule type" value="Genomic_DNA"/>
</dbReference>
<organism evidence="1 2">
    <name type="scientific">Gossypium anomalum</name>
    <dbReference type="NCBI Taxonomy" id="47600"/>
    <lineage>
        <taxon>Eukaryota</taxon>
        <taxon>Viridiplantae</taxon>
        <taxon>Streptophyta</taxon>
        <taxon>Embryophyta</taxon>
        <taxon>Tracheophyta</taxon>
        <taxon>Spermatophyta</taxon>
        <taxon>Magnoliopsida</taxon>
        <taxon>eudicotyledons</taxon>
        <taxon>Gunneridae</taxon>
        <taxon>Pentapetalae</taxon>
        <taxon>rosids</taxon>
        <taxon>malvids</taxon>
        <taxon>Malvales</taxon>
        <taxon>Malvaceae</taxon>
        <taxon>Malvoideae</taxon>
        <taxon>Gossypium</taxon>
    </lineage>
</organism>
<dbReference type="AlphaFoldDB" id="A0A8J5Z7E9"/>
<gene>
    <name evidence="1" type="ORF">CXB51_022046</name>
</gene>
<reference evidence="1 2" key="1">
    <citation type="journal article" date="2021" name="bioRxiv">
        <title>The Gossypium anomalum genome as a resource for cotton improvement and evolutionary analysis of hybrid incompatibility.</title>
        <authorList>
            <person name="Grover C.E."/>
            <person name="Yuan D."/>
            <person name="Arick M.A."/>
            <person name="Miller E.R."/>
            <person name="Hu G."/>
            <person name="Peterson D.G."/>
            <person name="Wendel J.F."/>
            <person name="Udall J.A."/>
        </authorList>
    </citation>
    <scope>NUCLEOTIDE SEQUENCE [LARGE SCALE GENOMIC DNA]</scope>
    <source>
        <strain evidence="1">JFW-Udall</strain>
        <tissue evidence="1">Leaf</tissue>
    </source>
</reference>
<name>A0A8J5Z7E9_9ROSI</name>
<keyword evidence="2" id="KW-1185">Reference proteome</keyword>
<sequence>MALPFLQSTNQIPNVRAFKVTVEPPSSLVADHMQKRCDQRPGVHGVEELFVEHGTSGRIDWRLRWLKLLGFLPKIP</sequence>
<accession>A0A8J5Z7E9</accession>
<comment type="caution">
    <text evidence="1">The sequence shown here is derived from an EMBL/GenBank/DDBJ whole genome shotgun (WGS) entry which is preliminary data.</text>
</comment>
<dbReference type="Proteomes" id="UP000701853">
    <property type="component" value="Chromosome 9"/>
</dbReference>